<protein>
    <submittedName>
        <fullName evidence="1">Uncharacterized protein</fullName>
    </submittedName>
</protein>
<dbReference type="RefSeq" id="YP_010780513.1">
    <property type="nucleotide sequence ID" value="NC_075038.1"/>
</dbReference>
<dbReference type="EMBL" id="MF405918">
    <property type="protein sequence ID" value="QKU33903.1"/>
    <property type="molecule type" value="Genomic_DNA"/>
</dbReference>
<organism evidence="1">
    <name type="scientific">Tupanvirus deep ocean</name>
    <dbReference type="NCBI Taxonomy" id="2126984"/>
    <lineage>
        <taxon>Viruses</taxon>
        <taxon>Varidnaviria</taxon>
        <taxon>Bamfordvirae</taxon>
        <taxon>Nucleocytoviricota</taxon>
        <taxon>Megaviricetes</taxon>
        <taxon>Imitervirales</taxon>
        <taxon>Mimiviridae</taxon>
        <taxon>Megamimivirinae</taxon>
        <taxon>Tupanvirus</taxon>
        <taxon>Tupanvirus altamarinense</taxon>
    </lineage>
</organism>
<sequence>MVKSYKFKNKFHINSITHMKFAICFSGSIRDFPSCFPSLKRYVLDNLNADIFLHLWKMDDVSKLNTDVNFKWKNDACTEQYVIDQLKPIRYVIDTYSDEWENKIITESKIDTKKFTNDKLKNYGTNACGMYYKIHKANELLNEYCATTGTKYDIVIRARLDFIWEDNVFPNDFADVNDQCIYLIKDRYASHSRLLTNDKFFGGSQNVMKKICDLFNHIHTYQERGMMVEGQTLHENHIKECKLEVKWIGHSHTYYKCMGRHTLKNDGDFVIIGNDDKLAKFWFELSYYLLYNNYNVIYLNNETNHKYLDILVTFSNFKINDNTIALNKAKCLVGSNYTNNLSIQQIIINNNIPVNNKTTHINVSNDIHTNELIDFIYSIMSTNKYGGTYNFSNKIVVTDIKIGDKVIFKYMDRGYYLSIITGYNKKKKKYVVQLGTEKINSTRDNIKIFDILQYYNTSSPSVMPVNLQKKDSPLQ</sequence>
<reference evidence="1" key="2">
    <citation type="journal article" date="2018" name="Nat. Commun.">
        <title>Tailed giant Tupanvirus possesses the most complete translational apparatus of the known virosphere.</title>
        <authorList>
            <person name="Abrahao J."/>
            <person name="Silva L."/>
            <person name="Silva L.S."/>
            <person name="Khalil J.Y.B."/>
            <person name="Rodrigues R."/>
            <person name="Arantes T."/>
            <person name="Assis F."/>
            <person name="Boratto P."/>
            <person name="Andrade M."/>
            <person name="Kroon E.G."/>
            <person name="Ribeiro B."/>
            <person name="Bergier I."/>
            <person name="Seligmann H."/>
            <person name="Ghigo E."/>
            <person name="Colson P."/>
            <person name="Levasseur A."/>
            <person name="Kroemer G."/>
            <person name="Raoult D."/>
            <person name="La Scola B."/>
        </authorList>
    </citation>
    <scope>NUCLEOTIDE SEQUENCE [LARGE SCALE GENOMIC DNA]</scope>
    <source>
        <strain evidence="1">Deep ocean</strain>
    </source>
</reference>
<reference evidence="1" key="1">
    <citation type="submission" date="2017-06" db="EMBL/GenBank/DDBJ databases">
        <authorList>
            <person name="Assis F.L."/>
            <person name="Abrahao J.S."/>
            <person name="Silva L."/>
            <person name="Khalil J.B."/>
            <person name="Rodrigues R."/>
            <person name="Silva L.S."/>
            <person name="Boratto P."/>
            <person name="Andrade M."/>
            <person name="Kroon E.G."/>
            <person name="Ribeiro B."/>
            <person name="Bergier I."/>
            <person name="Seligmann H."/>
            <person name="Ghigo E."/>
            <person name="Colson P."/>
            <person name="Levasseur A."/>
            <person name="Raoult D."/>
            <person name="Scola B.L."/>
        </authorList>
    </citation>
    <scope>NUCLEOTIDE SEQUENCE</scope>
    <source>
        <strain evidence="1">Deep ocean</strain>
    </source>
</reference>
<dbReference type="KEGG" id="vg:80517204"/>
<accession>A0A6N1NPH4</accession>
<dbReference type="GeneID" id="80517204"/>
<evidence type="ECO:0000313" key="1">
    <source>
        <dbReference type="EMBL" id="QKU33903.1"/>
    </source>
</evidence>
<name>A0A6N1NPH4_9VIRU</name>
<proteinExistence type="predicted"/>